<keyword evidence="2" id="KW-1185">Reference proteome</keyword>
<organism evidence="1 2">
    <name type="scientific">Mycolicibacterium iranicum</name>
    <name type="common">Mycobacterium iranicum</name>
    <dbReference type="NCBI Taxonomy" id="912594"/>
    <lineage>
        <taxon>Bacteria</taxon>
        <taxon>Bacillati</taxon>
        <taxon>Actinomycetota</taxon>
        <taxon>Actinomycetes</taxon>
        <taxon>Mycobacteriales</taxon>
        <taxon>Mycobacteriaceae</taxon>
        <taxon>Mycolicibacterium</taxon>
    </lineage>
</organism>
<evidence type="ECO:0000313" key="2">
    <source>
        <dbReference type="Proteomes" id="UP000550501"/>
    </source>
</evidence>
<comment type="caution">
    <text evidence="1">The sequence shown here is derived from an EMBL/GenBank/DDBJ whole genome shotgun (WGS) entry which is preliminary data.</text>
</comment>
<evidence type="ECO:0000313" key="1">
    <source>
        <dbReference type="EMBL" id="MBB2988749.1"/>
    </source>
</evidence>
<protein>
    <recommendedName>
        <fullName evidence="3">Asp23/Gls24 family envelope stress response protein</fullName>
    </recommendedName>
</protein>
<proteinExistence type="predicted"/>
<dbReference type="EMBL" id="JACHVU010000001">
    <property type="protein sequence ID" value="MBB2988749.1"/>
    <property type="molecule type" value="Genomic_DNA"/>
</dbReference>
<evidence type="ECO:0008006" key="3">
    <source>
        <dbReference type="Google" id="ProtNLM"/>
    </source>
</evidence>
<reference evidence="1 2" key="1">
    <citation type="submission" date="2020-08" db="EMBL/GenBank/DDBJ databases">
        <title>The Agave Microbiome: Exploring the role of microbial communities in plant adaptations to desert environments.</title>
        <authorList>
            <person name="Partida-Martinez L.P."/>
        </authorList>
    </citation>
    <scope>NUCLEOTIDE SEQUENCE [LARGE SCALE GENOMIC DNA]</scope>
    <source>
        <strain evidence="1 2">AT2.18</strain>
    </source>
</reference>
<gene>
    <name evidence="1" type="ORF">FHR72_000206</name>
</gene>
<dbReference type="RefSeq" id="WP_183466048.1">
    <property type="nucleotide sequence ID" value="NZ_JACHVU010000001.1"/>
</dbReference>
<name>A0A839PZ67_MYCIR</name>
<dbReference type="Proteomes" id="UP000550501">
    <property type="component" value="Unassembled WGS sequence"/>
</dbReference>
<sequence>MAIGDYDVLARASRALRSAPEPGWAAIEQRVLDAVRAAPRGGWPIAVHDPAPDTAPGRIRVRAPGRIRVSDLVLRTLIARRVTEDPDVALVDVEVTLDGETLRTIDIEVSGRFGSDLPRAADRVRAIAHAVVADAIGADDVVVSVAVTDVHR</sequence>
<dbReference type="AlphaFoldDB" id="A0A839PZ67"/>
<accession>A0A839PZ67</accession>